<evidence type="ECO:0000313" key="3">
    <source>
        <dbReference type="Proteomes" id="UP000623467"/>
    </source>
</evidence>
<dbReference type="OrthoDB" id="3059076at2759"/>
<keyword evidence="3" id="KW-1185">Reference proteome</keyword>
<gene>
    <name evidence="2" type="ORF">MSAN_00843100</name>
</gene>
<feature type="transmembrane region" description="Helical" evidence="1">
    <location>
        <begin position="127"/>
        <end position="147"/>
    </location>
</feature>
<sequence length="226" mass="24253">MTMSNQVKLCFRAYCIFCMVVAFSYLPPVLIEEYYPAAAPVAAVFVWITDTGSHALAAVMSCLALAMLGLLMKDAYKGLARALSTNPTGPIALEDGTAVPTATGSTPNAGVETPQRTQLPLTATRKLLLLFIFSSFCTQQFFLSGVVSVNRPLLQNIGAALMFILRGFQVLQLLYPAFMIVVAITMIKKRRAERAAAQAGNAQVPGVDVGDEKAVDVEEKIEASVV</sequence>
<feature type="transmembrane region" description="Helical" evidence="1">
    <location>
        <begin position="51"/>
        <end position="71"/>
    </location>
</feature>
<dbReference type="AlphaFoldDB" id="A0A8H6YZU9"/>
<protein>
    <submittedName>
        <fullName evidence="2">Uncharacterized protein</fullName>
    </submittedName>
</protein>
<keyword evidence="1" id="KW-0472">Membrane</keyword>
<dbReference type="Proteomes" id="UP000623467">
    <property type="component" value="Unassembled WGS sequence"/>
</dbReference>
<dbReference type="EMBL" id="JACAZH010000005">
    <property type="protein sequence ID" value="KAF7367789.1"/>
    <property type="molecule type" value="Genomic_DNA"/>
</dbReference>
<name>A0A8H6YZU9_9AGAR</name>
<keyword evidence="1" id="KW-0812">Transmembrane</keyword>
<reference evidence="2" key="1">
    <citation type="submission" date="2020-05" db="EMBL/GenBank/DDBJ databases">
        <title>Mycena genomes resolve the evolution of fungal bioluminescence.</title>
        <authorList>
            <person name="Tsai I.J."/>
        </authorList>
    </citation>
    <scope>NUCLEOTIDE SEQUENCE</scope>
    <source>
        <strain evidence="2">160909Yilan</strain>
    </source>
</reference>
<evidence type="ECO:0000313" key="2">
    <source>
        <dbReference type="EMBL" id="KAF7367789.1"/>
    </source>
</evidence>
<comment type="caution">
    <text evidence="2">The sequence shown here is derived from an EMBL/GenBank/DDBJ whole genome shotgun (WGS) entry which is preliminary data.</text>
</comment>
<organism evidence="2 3">
    <name type="scientific">Mycena sanguinolenta</name>
    <dbReference type="NCBI Taxonomy" id="230812"/>
    <lineage>
        <taxon>Eukaryota</taxon>
        <taxon>Fungi</taxon>
        <taxon>Dikarya</taxon>
        <taxon>Basidiomycota</taxon>
        <taxon>Agaricomycotina</taxon>
        <taxon>Agaricomycetes</taxon>
        <taxon>Agaricomycetidae</taxon>
        <taxon>Agaricales</taxon>
        <taxon>Marasmiineae</taxon>
        <taxon>Mycenaceae</taxon>
        <taxon>Mycena</taxon>
    </lineage>
</organism>
<accession>A0A8H6YZU9</accession>
<feature type="transmembrane region" description="Helical" evidence="1">
    <location>
        <begin position="159"/>
        <end position="184"/>
    </location>
</feature>
<proteinExistence type="predicted"/>
<evidence type="ECO:0000256" key="1">
    <source>
        <dbReference type="SAM" id="Phobius"/>
    </source>
</evidence>
<feature type="transmembrane region" description="Helical" evidence="1">
    <location>
        <begin position="12"/>
        <end position="31"/>
    </location>
</feature>
<keyword evidence="1" id="KW-1133">Transmembrane helix</keyword>